<reference evidence="1 2" key="1">
    <citation type="submission" date="2023-11" db="EMBL/GenBank/DDBJ databases">
        <title>First isolation, identification, and characterization of non-pathogenic Epilithonimonas ginsengisoli isolated from diseased farmed rainbow trout (Oncorhynchus mykiss) in Chile.</title>
        <authorList>
            <person name="Miranda C.D."/>
            <person name="Irgang R."/>
            <person name="Concha C."/>
            <person name="Rojas R."/>
            <person name="Avendano R."/>
        </authorList>
    </citation>
    <scope>NUCLEOTIDE SEQUENCE [LARGE SCALE GENOMIC DNA]</scope>
    <source>
        <strain evidence="1 2">FP99</strain>
    </source>
</reference>
<dbReference type="RefSeq" id="WP_063969990.1">
    <property type="nucleotide sequence ID" value="NZ_JAMXLT020000007.1"/>
</dbReference>
<keyword evidence="2" id="KW-1185">Reference proteome</keyword>
<protein>
    <submittedName>
        <fullName evidence="1">Uncharacterized protein</fullName>
    </submittedName>
</protein>
<dbReference type="Proteomes" id="UP001204439">
    <property type="component" value="Unassembled WGS sequence"/>
</dbReference>
<evidence type="ECO:0000313" key="1">
    <source>
        <dbReference type="EMBL" id="MDW8548358.1"/>
    </source>
</evidence>
<evidence type="ECO:0000313" key="2">
    <source>
        <dbReference type="Proteomes" id="UP001204439"/>
    </source>
</evidence>
<gene>
    <name evidence="1" type="ORF">NG800_005520</name>
</gene>
<name>A0ABU4JFL4_9FLAO</name>
<sequence>MIKKIKRDICIIKYRSLPLTEYEKETDSDVYNHPNIKSAYWLKLEKDSPKNLRNQFIKLIKNLEIENLIILGEMNKPWISKFTSKRKDYKPLIKSLEYFKSQKITTIFNGGLELHIDDLVTFFPHFYTITRCDGGFFDYNMIDEKQNIILYLHYSGEIKIMILNKKFEKKFLKEIKKTDFIDSMRDNADRL</sequence>
<organism evidence="1 2">
    <name type="scientific">Epilithonimonas ginsengisoli</name>
    <dbReference type="NCBI Taxonomy" id="1245592"/>
    <lineage>
        <taxon>Bacteria</taxon>
        <taxon>Pseudomonadati</taxon>
        <taxon>Bacteroidota</taxon>
        <taxon>Flavobacteriia</taxon>
        <taxon>Flavobacteriales</taxon>
        <taxon>Weeksellaceae</taxon>
        <taxon>Chryseobacterium group</taxon>
        <taxon>Epilithonimonas</taxon>
    </lineage>
</organism>
<dbReference type="EMBL" id="JAMXLT020000007">
    <property type="protein sequence ID" value="MDW8548358.1"/>
    <property type="molecule type" value="Genomic_DNA"/>
</dbReference>
<comment type="caution">
    <text evidence="1">The sequence shown here is derived from an EMBL/GenBank/DDBJ whole genome shotgun (WGS) entry which is preliminary data.</text>
</comment>
<accession>A0ABU4JFL4</accession>
<proteinExistence type="predicted"/>